<dbReference type="PANTHER" id="PTHR11102:SF160">
    <property type="entry name" value="ERAD-ASSOCIATED E3 UBIQUITIN-PROTEIN LIGASE COMPONENT HRD3"/>
    <property type="match status" value="1"/>
</dbReference>
<dbReference type="Pfam" id="PF08238">
    <property type="entry name" value="Sel1"/>
    <property type="match status" value="4"/>
</dbReference>
<dbReference type="GO" id="GO:0004672">
    <property type="term" value="F:protein kinase activity"/>
    <property type="evidence" value="ECO:0007669"/>
    <property type="project" value="InterPro"/>
</dbReference>
<comment type="caution">
    <text evidence="4">The sequence shown here is derived from an EMBL/GenBank/DDBJ whole genome shotgun (WGS) entry which is preliminary data.</text>
</comment>
<dbReference type="SMART" id="SM00671">
    <property type="entry name" value="SEL1"/>
    <property type="match status" value="5"/>
</dbReference>
<evidence type="ECO:0000256" key="1">
    <source>
        <dbReference type="ARBA" id="ARBA00038101"/>
    </source>
</evidence>
<evidence type="ECO:0000313" key="5">
    <source>
        <dbReference type="Proteomes" id="UP000789572"/>
    </source>
</evidence>
<dbReference type="AlphaFoldDB" id="A0A9N9CXP9"/>
<evidence type="ECO:0000256" key="2">
    <source>
        <dbReference type="PROSITE-ProRule" id="PRU10141"/>
    </source>
</evidence>
<organism evidence="4 5">
    <name type="scientific">Paraglomus occultum</name>
    <dbReference type="NCBI Taxonomy" id="144539"/>
    <lineage>
        <taxon>Eukaryota</taxon>
        <taxon>Fungi</taxon>
        <taxon>Fungi incertae sedis</taxon>
        <taxon>Mucoromycota</taxon>
        <taxon>Glomeromycotina</taxon>
        <taxon>Glomeromycetes</taxon>
        <taxon>Paraglomerales</taxon>
        <taxon>Paraglomeraceae</taxon>
        <taxon>Paraglomus</taxon>
    </lineage>
</organism>
<evidence type="ECO:0000313" key="4">
    <source>
        <dbReference type="EMBL" id="CAG8616193.1"/>
    </source>
</evidence>
<reference evidence="4" key="1">
    <citation type="submission" date="2021-06" db="EMBL/GenBank/DDBJ databases">
        <authorList>
            <person name="Kallberg Y."/>
            <person name="Tangrot J."/>
            <person name="Rosling A."/>
        </authorList>
    </citation>
    <scope>NUCLEOTIDE SEQUENCE</scope>
    <source>
        <strain evidence="4">IA702</strain>
    </source>
</reference>
<dbReference type="SUPFAM" id="SSF81901">
    <property type="entry name" value="HCP-like"/>
    <property type="match status" value="1"/>
</dbReference>
<dbReference type="GO" id="GO:0005524">
    <property type="term" value="F:ATP binding"/>
    <property type="evidence" value="ECO:0007669"/>
    <property type="project" value="UniProtKB-UniRule"/>
</dbReference>
<dbReference type="EMBL" id="CAJVPJ010002225">
    <property type="protein sequence ID" value="CAG8616193.1"/>
    <property type="molecule type" value="Genomic_DNA"/>
</dbReference>
<dbReference type="PROSITE" id="PS50011">
    <property type="entry name" value="PROTEIN_KINASE_DOM"/>
    <property type="match status" value="1"/>
</dbReference>
<dbReference type="PANTHER" id="PTHR11102">
    <property type="entry name" value="SEL-1-LIKE PROTEIN"/>
    <property type="match status" value="1"/>
</dbReference>
<gene>
    <name evidence="4" type="ORF">POCULU_LOCUS8196</name>
</gene>
<name>A0A9N9CXP9_9GLOM</name>
<keyword evidence="5" id="KW-1185">Reference proteome</keyword>
<keyword evidence="2" id="KW-0547">Nucleotide-binding</keyword>
<dbReference type="InterPro" id="IPR011009">
    <property type="entry name" value="Kinase-like_dom_sf"/>
</dbReference>
<keyword evidence="2" id="KW-0067">ATP-binding</keyword>
<dbReference type="Gene3D" id="1.25.40.10">
    <property type="entry name" value="Tetratricopeptide repeat domain"/>
    <property type="match status" value="2"/>
</dbReference>
<dbReference type="Pfam" id="PF07714">
    <property type="entry name" value="PK_Tyr_Ser-Thr"/>
    <property type="match status" value="1"/>
</dbReference>
<comment type="similarity">
    <text evidence="1">Belongs to the sel-1 family.</text>
</comment>
<dbReference type="Proteomes" id="UP000789572">
    <property type="component" value="Unassembled WGS sequence"/>
</dbReference>
<feature type="domain" description="Protein kinase" evidence="3">
    <location>
        <begin position="1"/>
        <end position="245"/>
    </location>
</feature>
<dbReference type="Gene3D" id="1.10.510.10">
    <property type="entry name" value="Transferase(Phosphotransferase) domain 1"/>
    <property type="match status" value="1"/>
</dbReference>
<dbReference type="SUPFAM" id="SSF56112">
    <property type="entry name" value="Protein kinase-like (PK-like)"/>
    <property type="match status" value="1"/>
</dbReference>
<evidence type="ECO:0000259" key="3">
    <source>
        <dbReference type="PROSITE" id="PS50011"/>
    </source>
</evidence>
<dbReference type="InterPro" id="IPR001245">
    <property type="entry name" value="Ser-Thr/Tyr_kinase_cat_dom"/>
</dbReference>
<dbReference type="InterPro" id="IPR000719">
    <property type="entry name" value="Prot_kinase_dom"/>
</dbReference>
<dbReference type="InterPro" id="IPR006597">
    <property type="entry name" value="Sel1-like"/>
</dbReference>
<dbReference type="PROSITE" id="PS00107">
    <property type="entry name" value="PROTEIN_KINASE_ATP"/>
    <property type="match status" value="1"/>
</dbReference>
<sequence>MFVARILTICHAKDFIEVVGVRCEPSVEIMSGGNAHEQNVHEQNRIWLENSITQKYVRYYKDEDLTDRDLIGRGGYALVYKASVKQCDINVAIKQLLPLPSTVAKEEIYSIFVRESSRNILIQSGVAKITDFGLAKLIEEQTATALGGTPAYMDPMCIKYPAYVRDKKSDIFSFGVVLWEISTGNPPYEGQTFIQVVSWRILNHREPPVSNTPEEYLQLYSECWHDDPNIRPTCDVVCDRLKELLNRGKEEDTYLSRTDSTSSESTLFSQGMKIERTPSMQTSQSTLISREMISKKKQIQFIKWTKPAAHQTLPQQVITFLRNELILGKHIDHIGASLLIWMKTNNHEISEIAKLLDKYKVNSAKNDSDKQDSSIRWLLGFMYQYGLGTEEDEIDAYDYYKESANANNYLGLYSIGRCFQTNYGAFGKLEMVIKFYSRSADQGFTPAIYNLADIYASAGDEKQAFTILKEIADQGDSTALCKLSSWYARGKGVTKSESEAINCLVRAVELGNPIAKCEFGVRLLYGQGGITKDERRAISLFMEACEFDIDVAYENLGNCYERGIGTDVNLQEAIKYYQLASRTARNESDRTRYYSAIASIEAKLKADYKYLEIVTR</sequence>
<dbReference type="InterPro" id="IPR050767">
    <property type="entry name" value="Sel1_AlgK"/>
</dbReference>
<feature type="binding site" evidence="2">
    <location>
        <position position="94"/>
    </location>
    <ligand>
        <name>ATP</name>
        <dbReference type="ChEBI" id="CHEBI:30616"/>
    </ligand>
</feature>
<dbReference type="InterPro" id="IPR011990">
    <property type="entry name" value="TPR-like_helical_dom_sf"/>
</dbReference>
<dbReference type="InterPro" id="IPR017441">
    <property type="entry name" value="Protein_kinase_ATP_BS"/>
</dbReference>
<accession>A0A9N9CXP9</accession>
<protein>
    <submittedName>
        <fullName evidence="4">11120_t:CDS:1</fullName>
    </submittedName>
</protein>
<dbReference type="OrthoDB" id="442451at2759"/>
<proteinExistence type="inferred from homology"/>